<gene>
    <name evidence="1" type="ORF">GS597_02820</name>
</gene>
<name>A0A8K1ZX24_9CYAN</name>
<proteinExistence type="predicted"/>
<comment type="caution">
    <text evidence="1">The sequence shown here is derived from an EMBL/GenBank/DDBJ whole genome shotgun (WGS) entry which is preliminary data.</text>
</comment>
<evidence type="ECO:0000313" key="1">
    <source>
        <dbReference type="EMBL" id="NCJ05462.1"/>
    </source>
</evidence>
<protein>
    <submittedName>
        <fullName evidence="1">Uncharacterized protein</fullName>
    </submittedName>
</protein>
<dbReference type="RefSeq" id="WP_161823944.1">
    <property type="nucleotide sequence ID" value="NZ_WVIC01000004.1"/>
</dbReference>
<evidence type="ECO:0000313" key="2">
    <source>
        <dbReference type="Proteomes" id="UP000607397"/>
    </source>
</evidence>
<sequence>MSWHCPKVFLLASALSVLGTSGLSKLVAAQPAPISLPNVVRFYTGLPHQERAIFILQQQINQTTPELLQGDDIFANVWRDSPTLLGHVNILNQIAPGDRSGSDPLTLALSQVQRSPGTATEIELLPAPSVESPQMVMVSVTLSGLLDDSVAAQRYRFDLRRQDTTWEIVRAGRQNRCRLGRGSQTWSSTLCT</sequence>
<dbReference type="Proteomes" id="UP000607397">
    <property type="component" value="Unassembled WGS sequence"/>
</dbReference>
<reference evidence="1" key="1">
    <citation type="submission" date="2019-12" db="EMBL/GenBank/DDBJ databases">
        <title>High-Quality draft genome sequences of three cyanobacteria isolated from the limestone walls of the Old Cathedral of Coimbra.</title>
        <authorList>
            <person name="Tiago I."/>
            <person name="Soares F."/>
            <person name="Portugal A."/>
        </authorList>
    </citation>
    <scope>NUCLEOTIDE SEQUENCE [LARGE SCALE GENOMIC DNA]</scope>
    <source>
        <strain evidence="1">C</strain>
    </source>
</reference>
<keyword evidence="2" id="KW-1185">Reference proteome</keyword>
<organism evidence="1 2">
    <name type="scientific">Petrachloros mirabilis ULC683</name>
    <dbReference type="NCBI Taxonomy" id="2781853"/>
    <lineage>
        <taxon>Bacteria</taxon>
        <taxon>Bacillati</taxon>
        <taxon>Cyanobacteriota</taxon>
        <taxon>Cyanophyceae</taxon>
        <taxon>Synechococcales</taxon>
        <taxon>Petrachlorosaceae</taxon>
        <taxon>Petrachloros</taxon>
        <taxon>Petrachloros mirabilis</taxon>
    </lineage>
</organism>
<accession>A0A8K1ZX24</accession>
<dbReference type="EMBL" id="WVIC01000004">
    <property type="protein sequence ID" value="NCJ05462.1"/>
    <property type="molecule type" value="Genomic_DNA"/>
</dbReference>
<dbReference type="AlphaFoldDB" id="A0A8K1ZX24"/>